<gene>
    <name evidence="1" type="ORF">OWV82_013342</name>
</gene>
<proteinExistence type="predicted"/>
<name>A0ACC1XU16_MELAZ</name>
<evidence type="ECO:0000313" key="2">
    <source>
        <dbReference type="Proteomes" id="UP001164539"/>
    </source>
</evidence>
<keyword evidence="2" id="KW-1185">Reference proteome</keyword>
<sequence>MPKKYEILPAFVTSPQMLDVMSERNKRKLTLICLSSEEDGDSEQEEEDDDDDDDDEDEESSDYSISEDGIDEEEEEVDEKQPDGDDDEDSLCNRVICLLKEGGDLGALNLQGCKSYLCKHGLRVSGTKMVCIQRIKEHWRIRDGNGEVLYPKASFVINCTGDVCRGDIVLFMQKVYKKYAISSLLVFCFAGSNSLSYVNPLFDTSILLARFDKVTRHGRFLGQRTVAGRVVSDSYGAAKQQHTFTYEVQLCNASSAACMFVVCKIEVLWSKGINKLPPLFPLLVKGRNLYKLKTYRQQWNDEAERRKVLEEKHKRGTEARFVRAMRKTENMQSASGGTKHQKHFHHTRSSQKRKTTEPEKRKCVGLGNVKPRHHRKLNDYRQQTLPSTNLKSNRNAGSGGSRFSLRWKDLHHLNDNKEPTLQSYTHHQSPYPSETEFDQRNVPFHFSGHDISHPSQIGFHQRNVPFHFSGHDISHPSQIGFHQRNVPFHFSGHDMSHTSTMISLPHFKHGSGMSVVPTSQYQGFRHCNDSHHSNPNHGFEFRS</sequence>
<evidence type="ECO:0000313" key="1">
    <source>
        <dbReference type="EMBL" id="KAJ4714925.1"/>
    </source>
</evidence>
<dbReference type="EMBL" id="CM051400">
    <property type="protein sequence ID" value="KAJ4714925.1"/>
    <property type="molecule type" value="Genomic_DNA"/>
</dbReference>
<comment type="caution">
    <text evidence="1">The sequence shown here is derived from an EMBL/GenBank/DDBJ whole genome shotgun (WGS) entry which is preliminary data.</text>
</comment>
<protein>
    <submittedName>
        <fullName evidence="1">Zinc finger CCCH domain-containing protein 62-like</fullName>
    </submittedName>
</protein>
<organism evidence="1 2">
    <name type="scientific">Melia azedarach</name>
    <name type="common">Chinaberry tree</name>
    <dbReference type="NCBI Taxonomy" id="155640"/>
    <lineage>
        <taxon>Eukaryota</taxon>
        <taxon>Viridiplantae</taxon>
        <taxon>Streptophyta</taxon>
        <taxon>Embryophyta</taxon>
        <taxon>Tracheophyta</taxon>
        <taxon>Spermatophyta</taxon>
        <taxon>Magnoliopsida</taxon>
        <taxon>eudicotyledons</taxon>
        <taxon>Gunneridae</taxon>
        <taxon>Pentapetalae</taxon>
        <taxon>rosids</taxon>
        <taxon>malvids</taxon>
        <taxon>Sapindales</taxon>
        <taxon>Meliaceae</taxon>
        <taxon>Melia</taxon>
    </lineage>
</organism>
<reference evidence="1 2" key="1">
    <citation type="journal article" date="2023" name="Science">
        <title>Complex scaffold remodeling in plant triterpene biosynthesis.</title>
        <authorList>
            <person name="De La Pena R."/>
            <person name="Hodgson H."/>
            <person name="Liu J.C."/>
            <person name="Stephenson M.J."/>
            <person name="Martin A.C."/>
            <person name="Owen C."/>
            <person name="Harkess A."/>
            <person name="Leebens-Mack J."/>
            <person name="Jimenez L.E."/>
            <person name="Osbourn A."/>
            <person name="Sattely E.S."/>
        </authorList>
    </citation>
    <scope>NUCLEOTIDE SEQUENCE [LARGE SCALE GENOMIC DNA]</scope>
    <source>
        <strain evidence="2">cv. JPN11</strain>
        <tissue evidence="1">Leaf</tissue>
    </source>
</reference>
<accession>A0ACC1XU16</accession>
<dbReference type="Proteomes" id="UP001164539">
    <property type="component" value="Chromosome 7"/>
</dbReference>